<evidence type="ECO:0000256" key="3">
    <source>
        <dbReference type="ARBA" id="ARBA00023125"/>
    </source>
</evidence>
<dbReference type="GO" id="GO:0045944">
    <property type="term" value="P:positive regulation of transcription by RNA polymerase II"/>
    <property type="evidence" value="ECO:0007669"/>
    <property type="project" value="TreeGrafter"/>
</dbReference>
<dbReference type="InterPro" id="IPR001138">
    <property type="entry name" value="Zn2Cys6_DnaBD"/>
</dbReference>
<dbReference type="OrthoDB" id="3598904at2759"/>
<gene>
    <name evidence="8" type="ORF">Egran_00232</name>
</gene>
<keyword evidence="9" id="KW-1185">Reference proteome</keyword>
<evidence type="ECO:0000256" key="6">
    <source>
        <dbReference type="SAM" id="MobiDB-lite"/>
    </source>
</evidence>
<evidence type="ECO:0000313" key="9">
    <source>
        <dbReference type="Proteomes" id="UP000243515"/>
    </source>
</evidence>
<evidence type="ECO:0000256" key="1">
    <source>
        <dbReference type="ARBA" id="ARBA00004123"/>
    </source>
</evidence>
<feature type="domain" description="Zn(2)-C6 fungal-type" evidence="7">
    <location>
        <begin position="84"/>
        <end position="131"/>
    </location>
</feature>
<comment type="subcellular location">
    <subcellularLocation>
        <location evidence="1">Nucleus</location>
    </subcellularLocation>
</comment>
<sequence>MSERVRKKSEQEGKRNRDKEVDVDLMTITSFGMPNRRGDAADKHSLRLQIIAPKDDVYGTSSNPSAARINSANLNVPPRVRLPPRSRTGCWTCRVRISCRVKCDESHPTCGQCTRLGHACDYNPRLSFRDDTSRVMERMSAVSTAGNAVWDPSYRGISVSSPALHDSFPPFATLTCDDERERKAETSSPGTYHVVVNPDSFSGLPEYTDDSIETLNFQDLFLRRGSTASSMISDDRRDQRESSRDRKDPNVVVLPRFEDSSRRPSSANLRTSRQSPTSDGTPCSSPSVSVQSPGSVPAEQQYVGPLDQIVQQGGQDAQLLLHFRDVVWKQIQGQSFCHDSPAVEIIERVAATFRPLFHAMMALSALSLAHQDGQNILALQHYQLAFPSLQTSLRHNQDLCSDGLFLTHFLLLVYELAAAEPGGSNLWSHHISQLLRISFMRLSKFGTERYPFIVWWVCNIDLYALLSGAGTGEFLGGTLKNSMLPEPEFQLYPLGPDGYSVIYPEEVDSLPAILRLHHETFILASRLGFLAADLRKGSLSPTFWDGSISPTSFSDVIHQSNKLMDIQHGLRILWGSANAVYLCQHIDSLPQRSREILQQSWTLYHACLIYSYTSMWPGQRRGTSEEHIEQHASMILQVAESIVNAGRFDLRFIIFPLFMAGTASSSSGRKMRAMDLISSMEKDGIGRNATTTRHVLQIVCRQRTQQLMCEGYSLDVDWAEIMIEQGLQIVNFGL</sequence>
<dbReference type="InterPro" id="IPR036864">
    <property type="entry name" value="Zn2-C6_fun-type_DNA-bd_sf"/>
</dbReference>
<protein>
    <recommendedName>
        <fullName evidence="7">Zn(2)-C6 fungal-type domain-containing protein</fullName>
    </recommendedName>
</protein>
<feature type="compositionally biased region" description="Basic and acidic residues" evidence="6">
    <location>
        <begin position="233"/>
        <end position="249"/>
    </location>
</feature>
<dbReference type="Gene3D" id="4.10.240.10">
    <property type="entry name" value="Zn(2)-C6 fungal-type DNA-binding domain"/>
    <property type="match status" value="1"/>
</dbReference>
<dbReference type="GO" id="GO:0000976">
    <property type="term" value="F:transcription cis-regulatory region binding"/>
    <property type="evidence" value="ECO:0007669"/>
    <property type="project" value="TreeGrafter"/>
</dbReference>
<dbReference type="AlphaFoldDB" id="A0A232M6J6"/>
<dbReference type="Pfam" id="PF11951">
    <property type="entry name" value="Fungal_trans_2"/>
    <property type="match status" value="1"/>
</dbReference>
<dbReference type="GO" id="GO:0000981">
    <property type="term" value="F:DNA-binding transcription factor activity, RNA polymerase II-specific"/>
    <property type="evidence" value="ECO:0007669"/>
    <property type="project" value="InterPro"/>
</dbReference>
<name>A0A232M6J6_9EURO</name>
<evidence type="ECO:0000259" key="7">
    <source>
        <dbReference type="SMART" id="SM00066"/>
    </source>
</evidence>
<dbReference type="Pfam" id="PF00172">
    <property type="entry name" value="Zn_clus"/>
    <property type="match status" value="1"/>
</dbReference>
<keyword evidence="3" id="KW-0238">DNA-binding</keyword>
<feature type="region of interest" description="Disordered" evidence="6">
    <location>
        <begin position="179"/>
        <end position="198"/>
    </location>
</feature>
<accession>A0A232M6J6</accession>
<evidence type="ECO:0000313" key="8">
    <source>
        <dbReference type="EMBL" id="OXV12006.1"/>
    </source>
</evidence>
<organism evidence="8 9">
    <name type="scientific">Elaphomyces granulatus</name>
    <dbReference type="NCBI Taxonomy" id="519963"/>
    <lineage>
        <taxon>Eukaryota</taxon>
        <taxon>Fungi</taxon>
        <taxon>Dikarya</taxon>
        <taxon>Ascomycota</taxon>
        <taxon>Pezizomycotina</taxon>
        <taxon>Eurotiomycetes</taxon>
        <taxon>Eurotiomycetidae</taxon>
        <taxon>Eurotiales</taxon>
        <taxon>Elaphomycetaceae</taxon>
        <taxon>Elaphomyces</taxon>
    </lineage>
</organism>
<dbReference type="InterPro" id="IPR021858">
    <property type="entry name" value="Fun_TF"/>
</dbReference>
<evidence type="ECO:0000256" key="4">
    <source>
        <dbReference type="ARBA" id="ARBA00023163"/>
    </source>
</evidence>
<keyword evidence="5" id="KW-0539">Nucleus</keyword>
<dbReference type="GO" id="GO:0008270">
    <property type="term" value="F:zinc ion binding"/>
    <property type="evidence" value="ECO:0007669"/>
    <property type="project" value="InterPro"/>
</dbReference>
<evidence type="ECO:0000256" key="2">
    <source>
        <dbReference type="ARBA" id="ARBA00023015"/>
    </source>
</evidence>
<dbReference type="SUPFAM" id="SSF57701">
    <property type="entry name" value="Zn2/Cys6 DNA-binding domain"/>
    <property type="match status" value="1"/>
</dbReference>
<comment type="caution">
    <text evidence="8">The sequence shown here is derived from an EMBL/GenBank/DDBJ whole genome shotgun (WGS) entry which is preliminary data.</text>
</comment>
<dbReference type="CDD" id="cd00067">
    <property type="entry name" value="GAL4"/>
    <property type="match status" value="1"/>
</dbReference>
<dbReference type="CDD" id="cd12148">
    <property type="entry name" value="fungal_TF_MHR"/>
    <property type="match status" value="1"/>
</dbReference>
<dbReference type="PANTHER" id="PTHR37534">
    <property type="entry name" value="TRANSCRIPTIONAL ACTIVATOR PROTEIN UGA3"/>
    <property type="match status" value="1"/>
</dbReference>
<feature type="region of interest" description="Disordered" evidence="6">
    <location>
        <begin position="229"/>
        <end position="297"/>
    </location>
</feature>
<keyword evidence="2" id="KW-0805">Transcription regulation</keyword>
<feature type="compositionally biased region" description="Low complexity" evidence="6">
    <location>
        <begin position="284"/>
        <end position="297"/>
    </location>
</feature>
<dbReference type="Proteomes" id="UP000243515">
    <property type="component" value="Unassembled WGS sequence"/>
</dbReference>
<dbReference type="GO" id="GO:0005634">
    <property type="term" value="C:nucleus"/>
    <property type="evidence" value="ECO:0007669"/>
    <property type="project" value="UniProtKB-SubCell"/>
</dbReference>
<dbReference type="PANTHER" id="PTHR37534:SF49">
    <property type="entry name" value="LYSINE BIOSYNTHESIS REGULATORY PROTEIN LYS14"/>
    <property type="match status" value="1"/>
</dbReference>
<proteinExistence type="predicted"/>
<feature type="compositionally biased region" description="Polar residues" evidence="6">
    <location>
        <begin position="263"/>
        <end position="283"/>
    </location>
</feature>
<reference evidence="8 9" key="1">
    <citation type="journal article" date="2015" name="Environ. Microbiol.">
        <title>Metagenome sequence of Elaphomyces granulatus from sporocarp tissue reveals Ascomycota ectomycorrhizal fingerprints of genome expansion and a Proteobacteria-rich microbiome.</title>
        <authorList>
            <person name="Quandt C.A."/>
            <person name="Kohler A."/>
            <person name="Hesse C.N."/>
            <person name="Sharpton T.J."/>
            <person name="Martin F."/>
            <person name="Spatafora J.W."/>
        </authorList>
    </citation>
    <scope>NUCLEOTIDE SEQUENCE [LARGE SCALE GENOMIC DNA]</scope>
    <source>
        <strain evidence="8 9">OSC145934</strain>
    </source>
</reference>
<evidence type="ECO:0000256" key="5">
    <source>
        <dbReference type="ARBA" id="ARBA00023242"/>
    </source>
</evidence>
<dbReference type="EMBL" id="NPHW01002181">
    <property type="protein sequence ID" value="OXV12006.1"/>
    <property type="molecule type" value="Genomic_DNA"/>
</dbReference>
<keyword evidence="4" id="KW-0804">Transcription</keyword>
<dbReference type="SMART" id="SM00066">
    <property type="entry name" value="GAL4"/>
    <property type="match status" value="1"/>
</dbReference>